<dbReference type="NCBIfam" id="TIGR04183">
    <property type="entry name" value="Por_Secre_tail"/>
    <property type="match status" value="1"/>
</dbReference>
<dbReference type="InterPro" id="IPR001611">
    <property type="entry name" value="Leu-rich_rpt"/>
</dbReference>
<dbReference type="SUPFAM" id="SSF52058">
    <property type="entry name" value="L domain-like"/>
    <property type="match status" value="1"/>
</dbReference>
<accession>A0ABT8WT94</accession>
<comment type="caution">
    <text evidence="7">The sequence shown here is derived from an EMBL/GenBank/DDBJ whole genome shotgun (WGS) entry which is preliminary data.</text>
</comment>
<evidence type="ECO:0000256" key="4">
    <source>
        <dbReference type="SAM" id="SignalP"/>
    </source>
</evidence>
<feature type="chain" id="PRO_5045880917" evidence="4">
    <location>
        <begin position="19"/>
        <end position="739"/>
    </location>
</feature>
<keyword evidence="1" id="KW-0433">Leucine-rich repeat</keyword>
<feature type="domain" description="DUF7619" evidence="6">
    <location>
        <begin position="517"/>
        <end position="648"/>
    </location>
</feature>
<evidence type="ECO:0000256" key="3">
    <source>
        <dbReference type="ARBA" id="ARBA00022737"/>
    </source>
</evidence>
<dbReference type="Gene3D" id="3.80.10.10">
    <property type="entry name" value="Ribonuclease Inhibitor"/>
    <property type="match status" value="1"/>
</dbReference>
<dbReference type="EMBL" id="JAUOEL010000007">
    <property type="protein sequence ID" value="MDO5976106.1"/>
    <property type="molecule type" value="Genomic_DNA"/>
</dbReference>
<evidence type="ECO:0000259" key="5">
    <source>
        <dbReference type="Pfam" id="PF18962"/>
    </source>
</evidence>
<dbReference type="PROSITE" id="PS51450">
    <property type="entry name" value="LRR"/>
    <property type="match status" value="2"/>
</dbReference>
<dbReference type="RefSeq" id="WP_303303367.1">
    <property type="nucleotide sequence ID" value="NZ_BAABDA010000004.1"/>
</dbReference>
<evidence type="ECO:0000256" key="2">
    <source>
        <dbReference type="ARBA" id="ARBA00022729"/>
    </source>
</evidence>
<dbReference type="Proteomes" id="UP001176806">
    <property type="component" value="Unassembled WGS sequence"/>
</dbReference>
<keyword evidence="3" id="KW-0677">Repeat</keyword>
<dbReference type="InterPro" id="IPR032675">
    <property type="entry name" value="LRR_dom_sf"/>
</dbReference>
<feature type="signal peptide" evidence="4">
    <location>
        <begin position="1"/>
        <end position="18"/>
    </location>
</feature>
<dbReference type="InterPro" id="IPR052574">
    <property type="entry name" value="CDIRP"/>
</dbReference>
<organism evidence="7 8">
    <name type="scientific">Flavivirga jejuensis</name>
    <dbReference type="NCBI Taxonomy" id="870487"/>
    <lineage>
        <taxon>Bacteria</taxon>
        <taxon>Pseudomonadati</taxon>
        <taxon>Bacteroidota</taxon>
        <taxon>Flavobacteriia</taxon>
        <taxon>Flavobacteriales</taxon>
        <taxon>Flavobacteriaceae</taxon>
        <taxon>Flavivirga</taxon>
    </lineage>
</organism>
<name>A0ABT8WT94_9FLAO</name>
<sequence length="739" mass="82583">MKNLLFLLLLIISASLEAQIVNIPDVNFKNALINNICADTNGDGISDSDVDFNNDGEIQVSEAEAVFRLFHSNENITSLEGIASFTNLEALSNYSNNITSLNLNQNTKLKELRITGSDLPTLDLSQNVNLTILGLQNNQLTSIDVNQCTELKELFLSNNQLASLDVSQNQKLVNLQLRNNKLTSIDISQNPNLEIFLCSINLLTNIDINQNPSIISLACSANPLTSLFLKNGNSSSEMELLFDNTPTLEYICVDEDEQQVIQDLVDDYGYTNCVVHSYCSFVPGGNFYIVEGETTLDIDNNGCDVSDIMFPNLKLNITDGIVSGYFFSNELGRYSIHLQDGTHTITPILDNPSNYFNVSPLSITVDFPSDSSPSIQNFCLTPKGDFNDLEVVIIPFNDARPGFDAKYKLIYTNKGTTSLTGSLHFTFEDNVMNFVSANPVLDSQNLNTLIWNFSNILPFESREIYVSMNLNTPTDANFPLNGGDVLNFIASLSHSTNDETPNDNVFNFPQTVVNSFDPNDKTCIEGNTLTPDRAGEYLNYMIRFENTGTANAINVVVKDEIDPSMFDISTLKTVTSSHSMITRINNNNTVEFIFENINLPFDNDNNDGFVVFKIRTLDTLVLTNTIENDAEIYFDFNFPIMTNNEVTTIENVLSLADYDFDDVSLEIYPNPIINTITIKSEDAFNKISIYNVNGCLYKQISLLSNKTEIKVDLNKLNSGLYFIKVESLSKIYTRKFIKQ</sequence>
<dbReference type="NCBIfam" id="TIGR01451">
    <property type="entry name" value="B_ant_repeat"/>
    <property type="match status" value="1"/>
</dbReference>
<gene>
    <name evidence="7" type="ORF">Q4Q40_18050</name>
</gene>
<dbReference type="InterPro" id="IPR055353">
    <property type="entry name" value="DUF7619"/>
</dbReference>
<dbReference type="InterPro" id="IPR047589">
    <property type="entry name" value="DUF11_rpt"/>
</dbReference>
<dbReference type="Pfam" id="PF18962">
    <property type="entry name" value="Por_Secre_tail"/>
    <property type="match status" value="1"/>
</dbReference>
<dbReference type="InterPro" id="IPR026444">
    <property type="entry name" value="Secre_tail"/>
</dbReference>
<evidence type="ECO:0000313" key="8">
    <source>
        <dbReference type="Proteomes" id="UP001176806"/>
    </source>
</evidence>
<evidence type="ECO:0000256" key="1">
    <source>
        <dbReference type="ARBA" id="ARBA00022614"/>
    </source>
</evidence>
<evidence type="ECO:0000259" key="6">
    <source>
        <dbReference type="Pfam" id="PF24595"/>
    </source>
</evidence>
<dbReference type="PANTHER" id="PTHR47566">
    <property type="match status" value="1"/>
</dbReference>
<feature type="domain" description="Secretion system C-terminal sorting" evidence="5">
    <location>
        <begin position="667"/>
        <end position="737"/>
    </location>
</feature>
<dbReference type="Pfam" id="PF24595">
    <property type="entry name" value="DUF7619"/>
    <property type="match status" value="1"/>
</dbReference>
<protein>
    <submittedName>
        <fullName evidence="7">T9SS type A sorting domain-containing protein</fullName>
    </submittedName>
</protein>
<dbReference type="PANTHER" id="PTHR47566:SF1">
    <property type="entry name" value="PROTEIN NUD1"/>
    <property type="match status" value="1"/>
</dbReference>
<proteinExistence type="predicted"/>
<reference evidence="7" key="1">
    <citation type="submission" date="2023-07" db="EMBL/GenBank/DDBJ databases">
        <title>Two novel species in the genus Flavivirga.</title>
        <authorList>
            <person name="Kwon K."/>
        </authorList>
    </citation>
    <scope>NUCLEOTIDE SEQUENCE</scope>
    <source>
        <strain evidence="7">KACC 14158</strain>
    </source>
</reference>
<keyword evidence="2 4" id="KW-0732">Signal</keyword>
<keyword evidence="8" id="KW-1185">Reference proteome</keyword>
<evidence type="ECO:0000313" key="7">
    <source>
        <dbReference type="EMBL" id="MDO5976106.1"/>
    </source>
</evidence>